<dbReference type="AlphaFoldDB" id="A0A917D711"/>
<dbReference type="Proteomes" id="UP000644756">
    <property type="component" value="Unassembled WGS sequence"/>
</dbReference>
<feature type="coiled-coil region" evidence="1">
    <location>
        <begin position="270"/>
        <end position="297"/>
    </location>
</feature>
<proteinExistence type="predicted"/>
<evidence type="ECO:0000256" key="1">
    <source>
        <dbReference type="SAM" id="Coils"/>
    </source>
</evidence>
<gene>
    <name evidence="2" type="ORF">GCM10010916_32710</name>
</gene>
<evidence type="ECO:0000313" key="3">
    <source>
        <dbReference type="Proteomes" id="UP000644756"/>
    </source>
</evidence>
<dbReference type="EMBL" id="BMGR01000011">
    <property type="protein sequence ID" value="GGG13237.1"/>
    <property type="molecule type" value="Genomic_DNA"/>
</dbReference>
<feature type="coiled-coil region" evidence="1">
    <location>
        <begin position="19"/>
        <end position="164"/>
    </location>
</feature>
<name>A0A917D711_9BACL</name>
<protein>
    <submittedName>
        <fullName evidence="2">Uncharacterized protein</fullName>
    </submittedName>
</protein>
<reference evidence="2" key="1">
    <citation type="journal article" date="2014" name="Int. J. Syst. Evol. Microbiol.">
        <title>Complete genome sequence of Corynebacterium casei LMG S-19264T (=DSM 44701T), isolated from a smear-ripened cheese.</title>
        <authorList>
            <consortium name="US DOE Joint Genome Institute (JGI-PGF)"/>
            <person name="Walter F."/>
            <person name="Albersmeier A."/>
            <person name="Kalinowski J."/>
            <person name="Ruckert C."/>
        </authorList>
    </citation>
    <scope>NUCLEOTIDE SEQUENCE</scope>
    <source>
        <strain evidence="2">CGMCC 1.12987</strain>
    </source>
</reference>
<sequence length="312" mass="36253">MFTDMNERIAQLKLNIRYKSNWEQRLENLKNELEREKHNREQWQQQLAMEERDVERLSRLTLGALFYNMIGKKEEKISQEAEEVLLVKLKLEEAEETVQDLESEIEDLEYMLAGIRSSESDLEQLLVEKKQLIHERHPELAGKLNELTDRETEIQTNNKELIEAIRAGQSVVIDLEHAREQLGSAQDWGTWDMLGGGMISTAIKHGRIDDARSAIHSAQRSLRRFEKELTDVQRDLSIQIDIGGFLTFADFFFDGLISDWIVQGRISESLEQVNSKLEQVRRIVAELNTQQRKAESELYEVLRISSSLIETA</sequence>
<keyword evidence="3" id="KW-1185">Reference proteome</keyword>
<feature type="coiled-coil region" evidence="1">
    <location>
        <begin position="208"/>
        <end position="235"/>
    </location>
</feature>
<keyword evidence="1" id="KW-0175">Coiled coil</keyword>
<dbReference type="RefSeq" id="WP_188532154.1">
    <property type="nucleotide sequence ID" value="NZ_BMGR01000011.1"/>
</dbReference>
<reference evidence="2" key="2">
    <citation type="submission" date="2020-09" db="EMBL/GenBank/DDBJ databases">
        <authorList>
            <person name="Sun Q."/>
            <person name="Zhou Y."/>
        </authorList>
    </citation>
    <scope>NUCLEOTIDE SEQUENCE</scope>
    <source>
        <strain evidence="2">CGMCC 1.12987</strain>
    </source>
</reference>
<comment type="caution">
    <text evidence="2">The sequence shown here is derived from an EMBL/GenBank/DDBJ whole genome shotgun (WGS) entry which is preliminary data.</text>
</comment>
<accession>A0A917D711</accession>
<organism evidence="2 3">
    <name type="scientific">Paenibacillus abyssi</name>
    <dbReference type="NCBI Taxonomy" id="1340531"/>
    <lineage>
        <taxon>Bacteria</taxon>
        <taxon>Bacillati</taxon>
        <taxon>Bacillota</taxon>
        <taxon>Bacilli</taxon>
        <taxon>Bacillales</taxon>
        <taxon>Paenibacillaceae</taxon>
        <taxon>Paenibacillus</taxon>
    </lineage>
</organism>
<evidence type="ECO:0000313" key="2">
    <source>
        <dbReference type="EMBL" id="GGG13237.1"/>
    </source>
</evidence>